<feature type="transmembrane region" description="Helical" evidence="1">
    <location>
        <begin position="15"/>
        <end position="36"/>
    </location>
</feature>
<dbReference type="Proteomes" id="UP000527616">
    <property type="component" value="Unassembled WGS sequence"/>
</dbReference>
<evidence type="ECO:0000313" key="3">
    <source>
        <dbReference type="Proteomes" id="UP000527616"/>
    </source>
</evidence>
<keyword evidence="3" id="KW-1185">Reference proteome</keyword>
<accession>A0A7Z0D8T6</accession>
<organism evidence="2 3">
    <name type="scientific">Naumannella cuiyingiana</name>
    <dbReference type="NCBI Taxonomy" id="1347891"/>
    <lineage>
        <taxon>Bacteria</taxon>
        <taxon>Bacillati</taxon>
        <taxon>Actinomycetota</taxon>
        <taxon>Actinomycetes</taxon>
        <taxon>Propionibacteriales</taxon>
        <taxon>Propionibacteriaceae</taxon>
        <taxon>Naumannella</taxon>
    </lineage>
</organism>
<reference evidence="2 3" key="1">
    <citation type="submission" date="2020-07" db="EMBL/GenBank/DDBJ databases">
        <title>Sequencing the genomes of 1000 actinobacteria strains.</title>
        <authorList>
            <person name="Klenk H.-P."/>
        </authorList>
    </citation>
    <scope>NUCLEOTIDE SEQUENCE [LARGE SCALE GENOMIC DNA]</scope>
    <source>
        <strain evidence="2 3">DSM 103164</strain>
    </source>
</reference>
<dbReference type="RefSeq" id="WP_179444935.1">
    <property type="nucleotide sequence ID" value="NZ_JACBZS010000001.1"/>
</dbReference>
<evidence type="ECO:0000313" key="2">
    <source>
        <dbReference type="EMBL" id="NYI71063.1"/>
    </source>
</evidence>
<evidence type="ECO:0000256" key="1">
    <source>
        <dbReference type="SAM" id="Phobius"/>
    </source>
</evidence>
<dbReference type="AlphaFoldDB" id="A0A7Z0D8T6"/>
<proteinExistence type="predicted"/>
<comment type="caution">
    <text evidence="2">The sequence shown here is derived from an EMBL/GenBank/DDBJ whole genome shotgun (WGS) entry which is preliminary data.</text>
</comment>
<keyword evidence="1" id="KW-0472">Membrane</keyword>
<keyword evidence="1" id="KW-1133">Transmembrane helix</keyword>
<name>A0A7Z0D8T6_9ACTN</name>
<protein>
    <submittedName>
        <fullName evidence="2">Uncharacterized protein</fullName>
    </submittedName>
</protein>
<sequence>MSTPVAPRRSGRTRVWLLVIIIASITGSLIAGWVFYVGTFTSDRFGQLPPGAAFRNNNGFSIRVLRLTARPSIPGTIEPDPAPPGAVFVVADLEVTAPDPLPAEGGCSMELVGRGGRTWESSFQSLPDIPSGCSDLLPGETGAAAVVYTVPAAELGSIYGLGFENFDGSRDMVIRP</sequence>
<dbReference type="EMBL" id="JACBZS010000001">
    <property type="protein sequence ID" value="NYI71063.1"/>
    <property type="molecule type" value="Genomic_DNA"/>
</dbReference>
<gene>
    <name evidence="2" type="ORF">GGQ54_001623</name>
</gene>
<keyword evidence="1" id="KW-0812">Transmembrane</keyword>